<dbReference type="InterPro" id="IPR000835">
    <property type="entry name" value="HTH_MarR-typ"/>
</dbReference>
<feature type="domain" description="HTH marR-type" evidence="4">
    <location>
        <begin position="9"/>
        <end position="152"/>
    </location>
</feature>
<dbReference type="Gene3D" id="1.10.10.10">
    <property type="entry name" value="Winged helix-like DNA-binding domain superfamily/Winged helix DNA-binding domain"/>
    <property type="match status" value="1"/>
</dbReference>
<dbReference type="GO" id="GO:0003700">
    <property type="term" value="F:DNA-binding transcription factor activity"/>
    <property type="evidence" value="ECO:0007669"/>
    <property type="project" value="InterPro"/>
</dbReference>
<dbReference type="RefSeq" id="WP_021245756.1">
    <property type="nucleotide sequence ID" value="NZ_ATIB01000079.1"/>
</dbReference>
<dbReference type="PANTHER" id="PTHR33164:SF43">
    <property type="entry name" value="HTH-TYPE TRANSCRIPTIONAL REPRESSOR YETL"/>
    <property type="match status" value="1"/>
</dbReference>
<dbReference type="PROSITE" id="PS01117">
    <property type="entry name" value="HTH_MARR_1"/>
    <property type="match status" value="1"/>
</dbReference>
<reference evidence="5 6" key="1">
    <citation type="journal article" date="2013" name="Genome Announc.">
        <title>Draft Genome Sequence of a Hexachlorocyclohexane-Degrading Bacterium, Sphingobium baderi Strain LL03T.</title>
        <authorList>
            <person name="Kaur J."/>
            <person name="Verma H."/>
            <person name="Tripathi C."/>
            <person name="Khurana J.P."/>
            <person name="Lal R."/>
        </authorList>
    </citation>
    <scope>NUCLEOTIDE SEQUENCE [LARGE SCALE GENOMIC DNA]</scope>
    <source>
        <strain evidence="5 6">LL03</strain>
    </source>
</reference>
<dbReference type="OrthoDB" id="9807800at2"/>
<dbReference type="InterPro" id="IPR036388">
    <property type="entry name" value="WH-like_DNA-bd_sf"/>
</dbReference>
<protein>
    <recommendedName>
        <fullName evidence="4">HTH marR-type domain-containing protein</fullName>
    </recommendedName>
</protein>
<evidence type="ECO:0000256" key="1">
    <source>
        <dbReference type="ARBA" id="ARBA00023015"/>
    </source>
</evidence>
<evidence type="ECO:0000256" key="2">
    <source>
        <dbReference type="ARBA" id="ARBA00023125"/>
    </source>
</evidence>
<evidence type="ECO:0000259" key="4">
    <source>
        <dbReference type="PROSITE" id="PS50995"/>
    </source>
</evidence>
<keyword evidence="2" id="KW-0238">DNA-binding</keyword>
<keyword evidence="6" id="KW-1185">Reference proteome</keyword>
<dbReference type="EMBL" id="ATIB01000079">
    <property type="protein sequence ID" value="EQA99027.1"/>
    <property type="molecule type" value="Genomic_DNA"/>
</dbReference>
<name>T0GG42_9SPHN</name>
<proteinExistence type="predicted"/>
<dbReference type="PANTHER" id="PTHR33164">
    <property type="entry name" value="TRANSCRIPTIONAL REGULATOR, MARR FAMILY"/>
    <property type="match status" value="1"/>
</dbReference>
<evidence type="ECO:0000313" key="6">
    <source>
        <dbReference type="Proteomes" id="UP000015524"/>
    </source>
</evidence>
<dbReference type="Proteomes" id="UP000015524">
    <property type="component" value="Unassembled WGS sequence"/>
</dbReference>
<keyword evidence="1" id="KW-0805">Transcription regulation</keyword>
<dbReference type="InterPro" id="IPR036390">
    <property type="entry name" value="WH_DNA-bd_sf"/>
</dbReference>
<evidence type="ECO:0000313" key="5">
    <source>
        <dbReference type="EMBL" id="EQA99027.1"/>
    </source>
</evidence>
<dbReference type="PROSITE" id="PS50995">
    <property type="entry name" value="HTH_MARR_2"/>
    <property type="match status" value="1"/>
</dbReference>
<dbReference type="SUPFAM" id="SSF46785">
    <property type="entry name" value="Winged helix' DNA-binding domain"/>
    <property type="match status" value="1"/>
</dbReference>
<dbReference type="InterPro" id="IPR039422">
    <property type="entry name" value="MarR/SlyA-like"/>
</dbReference>
<evidence type="ECO:0000256" key="3">
    <source>
        <dbReference type="ARBA" id="ARBA00023163"/>
    </source>
</evidence>
<dbReference type="GO" id="GO:0003677">
    <property type="term" value="F:DNA binding"/>
    <property type="evidence" value="ECO:0007669"/>
    <property type="project" value="UniProtKB-KW"/>
</dbReference>
<keyword evidence="3" id="KW-0804">Transcription</keyword>
<dbReference type="GO" id="GO:0006950">
    <property type="term" value="P:response to stress"/>
    <property type="evidence" value="ECO:0007669"/>
    <property type="project" value="TreeGrafter"/>
</dbReference>
<dbReference type="InterPro" id="IPR023187">
    <property type="entry name" value="Tscrpt_reg_MarR-type_CS"/>
</dbReference>
<comment type="caution">
    <text evidence="5">The sequence shown here is derived from an EMBL/GenBank/DDBJ whole genome shotgun (WGS) entry which is preliminary data.</text>
</comment>
<gene>
    <name evidence="5" type="ORF">L485_15855</name>
</gene>
<dbReference type="PATRIC" id="fig|1114964.3.peg.3097"/>
<dbReference type="SMART" id="SM00347">
    <property type="entry name" value="HTH_MARR"/>
    <property type="match status" value="1"/>
</dbReference>
<dbReference type="eggNOG" id="COG1846">
    <property type="taxonomic scope" value="Bacteria"/>
</dbReference>
<dbReference type="AlphaFoldDB" id="T0GG42"/>
<organism evidence="5 6">
    <name type="scientific">Sphingobium baderi LL03</name>
    <dbReference type="NCBI Taxonomy" id="1114964"/>
    <lineage>
        <taxon>Bacteria</taxon>
        <taxon>Pseudomonadati</taxon>
        <taxon>Pseudomonadota</taxon>
        <taxon>Alphaproteobacteria</taxon>
        <taxon>Sphingomonadales</taxon>
        <taxon>Sphingomonadaceae</taxon>
        <taxon>Sphingobium</taxon>
    </lineage>
</organism>
<dbReference type="Pfam" id="PF12802">
    <property type="entry name" value="MarR_2"/>
    <property type="match status" value="1"/>
</dbReference>
<accession>T0GG42</accession>
<sequence length="152" mass="16693">MMEIGVTQDKGLTDADYRALAAFRHVIRRFQSFSEGQAAQAGLTPQQHQALLAIRAAAPEQATVGYVAERLILKPHSATGLVDRLVALGLIVREGAADDRRRVFLRLTHSAYAKLETLSAIHREEVQRLRPALLNILDQLACEAAPDIRTGC</sequence>